<comment type="caution">
    <text evidence="1">The sequence shown here is derived from an EMBL/GenBank/DDBJ whole genome shotgun (WGS) entry which is preliminary data.</text>
</comment>
<reference evidence="1" key="1">
    <citation type="submission" date="2020-09" db="EMBL/GenBank/DDBJ databases">
        <title>Bacillus faecalis sp. nov., a moderately halophilic bacterium isolated from cow faeces.</title>
        <authorList>
            <person name="Jiang L."/>
            <person name="Lee J."/>
        </authorList>
    </citation>
    <scope>NUCLEOTIDE SEQUENCE</scope>
    <source>
        <strain evidence="1">AGMB 02131</strain>
    </source>
</reference>
<gene>
    <name evidence="1" type="ORF">IEO70_11280</name>
</gene>
<evidence type="ECO:0000313" key="1">
    <source>
        <dbReference type="EMBL" id="MBD3108943.1"/>
    </source>
</evidence>
<keyword evidence="2" id="KW-1185">Reference proteome</keyword>
<dbReference type="EMBL" id="JACXSI010000025">
    <property type="protein sequence ID" value="MBD3108943.1"/>
    <property type="molecule type" value="Genomic_DNA"/>
</dbReference>
<dbReference type="AlphaFoldDB" id="A0A927CWJ4"/>
<organism evidence="1 2">
    <name type="scientific">Peribacillus faecalis</name>
    <dbReference type="NCBI Taxonomy" id="2772559"/>
    <lineage>
        <taxon>Bacteria</taxon>
        <taxon>Bacillati</taxon>
        <taxon>Bacillota</taxon>
        <taxon>Bacilli</taxon>
        <taxon>Bacillales</taxon>
        <taxon>Bacillaceae</taxon>
        <taxon>Peribacillus</taxon>
    </lineage>
</organism>
<name>A0A927CWJ4_9BACI</name>
<evidence type="ECO:0000313" key="2">
    <source>
        <dbReference type="Proteomes" id="UP000602076"/>
    </source>
</evidence>
<dbReference type="InterPro" id="IPR019700">
    <property type="entry name" value="Sigma-G_inhibitor_Gin"/>
</dbReference>
<proteinExistence type="predicted"/>
<sequence length="59" mass="6864">MPREICCVVCETDKGEGIQLYTSFLCVDCERKIIQTSPSDPDYKYFLSRLKKIRTELLS</sequence>
<dbReference type="RefSeq" id="WP_190998534.1">
    <property type="nucleotide sequence ID" value="NZ_JACXSI010000025.1"/>
</dbReference>
<protein>
    <submittedName>
        <fullName evidence="1">Sigma factor G inhibitor Gin</fullName>
    </submittedName>
</protein>
<dbReference type="Proteomes" id="UP000602076">
    <property type="component" value="Unassembled WGS sequence"/>
</dbReference>
<dbReference type="Pfam" id="PF10764">
    <property type="entry name" value="Gin"/>
    <property type="match status" value="1"/>
</dbReference>
<accession>A0A927CWJ4</accession>